<dbReference type="KEGG" id="bte:BTH_II1182"/>
<feature type="domain" description="HTH deoR-type" evidence="4">
    <location>
        <begin position="32"/>
        <end position="87"/>
    </location>
</feature>
<dbReference type="HOGENOM" id="CLU_060699_2_1_4"/>
<dbReference type="Pfam" id="PF08220">
    <property type="entry name" value="HTH_DeoR"/>
    <property type="match status" value="1"/>
</dbReference>
<dbReference type="GO" id="GO:0003700">
    <property type="term" value="F:DNA-binding transcription factor activity"/>
    <property type="evidence" value="ECO:0007669"/>
    <property type="project" value="InterPro"/>
</dbReference>
<accession>Q2T620</accession>
<dbReference type="PROSITE" id="PS51000">
    <property type="entry name" value="HTH_DEOR_2"/>
    <property type="match status" value="1"/>
</dbReference>
<dbReference type="InterPro" id="IPR036388">
    <property type="entry name" value="WH-like_DNA-bd_sf"/>
</dbReference>
<dbReference type="SUPFAM" id="SSF46785">
    <property type="entry name" value="Winged helix' DNA-binding domain"/>
    <property type="match status" value="1"/>
</dbReference>
<dbReference type="SUPFAM" id="SSF100950">
    <property type="entry name" value="NagB/RpiA/CoA transferase-like"/>
    <property type="match status" value="1"/>
</dbReference>
<evidence type="ECO:0000313" key="6">
    <source>
        <dbReference type="Proteomes" id="UP000001930"/>
    </source>
</evidence>
<sequence length="286" mass="29706">MRDTTACPDCTFLHVLILVYARYTAHMTDVIPLARRDAIAGRLALGQPVQAAALAAEFHVSEDAIRRDLRALAAEGRCRRVYGGALPVTAASAPMAARIDAARERKAALARTAASLIGPGELLLLDSGSTPLALVQYLPEDAELTVATNSIDIAAAVLRRADLNLIMIGGAVDPTAGGCVDASAVQSVARMNVDLAFIGACALSPQRGLSAFGLADATFKRAVVAASARCVVLATTDKLAARAPHRFATLNEIDCIVVEHDLPPEDRAALSNAGASVLTAEPPAQP</sequence>
<dbReference type="EMBL" id="CP000085">
    <property type="protein sequence ID" value="ABC35758.1"/>
    <property type="molecule type" value="Genomic_DNA"/>
</dbReference>
<dbReference type="PRINTS" id="PR00037">
    <property type="entry name" value="HTHLACR"/>
</dbReference>
<dbReference type="InterPro" id="IPR036390">
    <property type="entry name" value="WH_DNA-bd_sf"/>
</dbReference>
<keyword evidence="6" id="KW-1185">Reference proteome</keyword>
<dbReference type="Pfam" id="PF00455">
    <property type="entry name" value="DeoRC"/>
    <property type="match status" value="1"/>
</dbReference>
<keyword evidence="3" id="KW-0804">Transcription</keyword>
<evidence type="ECO:0000259" key="4">
    <source>
        <dbReference type="PROSITE" id="PS51000"/>
    </source>
</evidence>
<evidence type="ECO:0000256" key="2">
    <source>
        <dbReference type="ARBA" id="ARBA00023015"/>
    </source>
</evidence>
<dbReference type="PANTHER" id="PTHR30363">
    <property type="entry name" value="HTH-TYPE TRANSCRIPTIONAL REGULATOR SRLR-RELATED"/>
    <property type="match status" value="1"/>
</dbReference>
<dbReference type="PANTHER" id="PTHR30363:SF4">
    <property type="entry name" value="GLYCEROL-3-PHOSPHATE REGULON REPRESSOR"/>
    <property type="match status" value="1"/>
</dbReference>
<dbReference type="Gene3D" id="1.10.10.10">
    <property type="entry name" value="Winged helix-like DNA-binding domain superfamily/Winged helix DNA-binding domain"/>
    <property type="match status" value="1"/>
</dbReference>
<keyword evidence="1" id="KW-0678">Repressor</keyword>
<gene>
    <name evidence="5" type="ordered locus">BTH_II1182</name>
</gene>
<dbReference type="AlphaFoldDB" id="Q2T620"/>
<evidence type="ECO:0000313" key="5">
    <source>
        <dbReference type="EMBL" id="ABC35758.1"/>
    </source>
</evidence>
<dbReference type="Proteomes" id="UP000001930">
    <property type="component" value="Chromosome II"/>
</dbReference>
<evidence type="ECO:0000256" key="3">
    <source>
        <dbReference type="ARBA" id="ARBA00023163"/>
    </source>
</evidence>
<dbReference type="InterPro" id="IPR014036">
    <property type="entry name" value="DeoR-like_C"/>
</dbReference>
<reference evidence="5 6" key="1">
    <citation type="journal article" date="2005" name="BMC Genomics">
        <title>Bacterial genome adaptation to niches: divergence of the potential virulence genes in three Burkholderia species of different survival strategies.</title>
        <authorList>
            <person name="Kim H.S."/>
            <person name="Schell M.A."/>
            <person name="Yu Y."/>
            <person name="Ulrich R.L."/>
            <person name="Sarria S.H."/>
            <person name="Nierman W.C."/>
            <person name="DeShazer D."/>
        </authorList>
    </citation>
    <scope>NUCLEOTIDE SEQUENCE [LARGE SCALE GENOMIC DNA]</scope>
    <source>
        <strain evidence="6">ATCC 700388 / DSM 13276 / CCUG 48851 / CIP 106301 / E264</strain>
    </source>
</reference>
<dbReference type="InterPro" id="IPR050313">
    <property type="entry name" value="Carb_Metab_HTH_regulators"/>
</dbReference>
<evidence type="ECO:0000256" key="1">
    <source>
        <dbReference type="ARBA" id="ARBA00022491"/>
    </source>
</evidence>
<dbReference type="SMART" id="SM00420">
    <property type="entry name" value="HTH_DEOR"/>
    <property type="match status" value="1"/>
</dbReference>
<protein>
    <submittedName>
        <fullName evidence="5">Transcriptional regulator, DeoR family</fullName>
    </submittedName>
</protein>
<dbReference type="Gene3D" id="3.40.50.1360">
    <property type="match status" value="1"/>
</dbReference>
<keyword evidence="2" id="KW-0805">Transcription regulation</keyword>
<dbReference type="InterPro" id="IPR037171">
    <property type="entry name" value="NagB/RpiA_transferase-like"/>
</dbReference>
<proteinExistence type="predicted"/>
<organism evidence="5 6">
    <name type="scientific">Burkholderia thailandensis (strain ATCC 700388 / DSM 13276 / CCUG 48851 / CIP 106301 / E264)</name>
    <dbReference type="NCBI Taxonomy" id="271848"/>
    <lineage>
        <taxon>Bacteria</taxon>
        <taxon>Pseudomonadati</taxon>
        <taxon>Pseudomonadota</taxon>
        <taxon>Betaproteobacteria</taxon>
        <taxon>Burkholderiales</taxon>
        <taxon>Burkholderiaceae</taxon>
        <taxon>Burkholderia</taxon>
        <taxon>pseudomallei group</taxon>
    </lineage>
</organism>
<dbReference type="InterPro" id="IPR001034">
    <property type="entry name" value="DeoR_HTH"/>
</dbReference>
<name>Q2T620_BURTA</name>
<dbReference type="SMART" id="SM01134">
    <property type="entry name" value="DeoRC"/>
    <property type="match status" value="1"/>
</dbReference>